<evidence type="ECO:0000313" key="1">
    <source>
        <dbReference type="EMBL" id="GKV11707.1"/>
    </source>
</evidence>
<evidence type="ECO:0000313" key="2">
    <source>
        <dbReference type="Proteomes" id="UP001054252"/>
    </source>
</evidence>
<sequence length="138" mass="15144">MDSTKKSKQKSLFPVSENASLTAFYSNSQSHFGNVNYLKRTVSEALDSGRAKRTKSLFLVENSLDVSSDADCCYSSSFHGRDANSDDEECLSQLFYDKGAKKKLKVLATMVGVESTEPGIVLAKVVAVLKELRMRTGC</sequence>
<dbReference type="AlphaFoldDB" id="A0AAV5JK90"/>
<organism evidence="1 2">
    <name type="scientific">Rubroshorea leprosula</name>
    <dbReference type="NCBI Taxonomy" id="152421"/>
    <lineage>
        <taxon>Eukaryota</taxon>
        <taxon>Viridiplantae</taxon>
        <taxon>Streptophyta</taxon>
        <taxon>Embryophyta</taxon>
        <taxon>Tracheophyta</taxon>
        <taxon>Spermatophyta</taxon>
        <taxon>Magnoliopsida</taxon>
        <taxon>eudicotyledons</taxon>
        <taxon>Gunneridae</taxon>
        <taxon>Pentapetalae</taxon>
        <taxon>rosids</taxon>
        <taxon>malvids</taxon>
        <taxon>Malvales</taxon>
        <taxon>Dipterocarpaceae</taxon>
        <taxon>Rubroshorea</taxon>
    </lineage>
</organism>
<accession>A0AAV5JK90</accession>
<name>A0AAV5JK90_9ROSI</name>
<dbReference type="Proteomes" id="UP001054252">
    <property type="component" value="Unassembled WGS sequence"/>
</dbReference>
<protein>
    <submittedName>
        <fullName evidence="1">Uncharacterized protein</fullName>
    </submittedName>
</protein>
<proteinExistence type="predicted"/>
<gene>
    <name evidence="1" type="ORF">SLEP1_g22935</name>
</gene>
<reference evidence="1 2" key="1">
    <citation type="journal article" date="2021" name="Commun. Biol.">
        <title>The genome of Shorea leprosula (Dipterocarpaceae) highlights the ecological relevance of drought in aseasonal tropical rainforests.</title>
        <authorList>
            <person name="Ng K.K.S."/>
            <person name="Kobayashi M.J."/>
            <person name="Fawcett J.A."/>
            <person name="Hatakeyama M."/>
            <person name="Paape T."/>
            <person name="Ng C.H."/>
            <person name="Ang C.C."/>
            <person name="Tnah L.H."/>
            <person name="Lee C.T."/>
            <person name="Nishiyama T."/>
            <person name="Sese J."/>
            <person name="O'Brien M.J."/>
            <person name="Copetti D."/>
            <person name="Mohd Noor M.I."/>
            <person name="Ong R.C."/>
            <person name="Putra M."/>
            <person name="Sireger I.Z."/>
            <person name="Indrioko S."/>
            <person name="Kosugi Y."/>
            <person name="Izuno A."/>
            <person name="Isagi Y."/>
            <person name="Lee S.L."/>
            <person name="Shimizu K.K."/>
        </authorList>
    </citation>
    <scope>NUCLEOTIDE SEQUENCE [LARGE SCALE GENOMIC DNA]</scope>
    <source>
        <strain evidence="1">214</strain>
    </source>
</reference>
<comment type="caution">
    <text evidence="1">The sequence shown here is derived from an EMBL/GenBank/DDBJ whole genome shotgun (WGS) entry which is preliminary data.</text>
</comment>
<keyword evidence="2" id="KW-1185">Reference proteome</keyword>
<dbReference type="EMBL" id="BPVZ01000035">
    <property type="protein sequence ID" value="GKV11707.1"/>
    <property type="molecule type" value="Genomic_DNA"/>
</dbReference>